<dbReference type="EMBL" id="LXJU01000004">
    <property type="protein sequence ID" value="OGE55233.1"/>
    <property type="molecule type" value="Genomic_DNA"/>
</dbReference>
<dbReference type="OrthoDB" id="2107880at2759"/>
<dbReference type="InterPro" id="IPR037653">
    <property type="entry name" value="Cbp6"/>
</dbReference>
<dbReference type="RefSeq" id="XP_022490663.1">
    <property type="nucleotide sequence ID" value="XM_022629388.1"/>
</dbReference>
<dbReference type="PANTHER" id="PTHR28250:SF1">
    <property type="entry name" value="CYTOCHROME B PRE-MRNA-PROCESSING PROTEIN 6"/>
    <property type="match status" value="1"/>
</dbReference>
<gene>
    <name evidence="1" type="ORF">PENARI_c004G10289</name>
</gene>
<dbReference type="Proteomes" id="UP000177622">
    <property type="component" value="Unassembled WGS sequence"/>
</dbReference>
<accession>A0A1F5LPT7</accession>
<dbReference type="Pfam" id="PF20180">
    <property type="entry name" value="UQCC2_CBP6"/>
    <property type="match status" value="1"/>
</dbReference>
<keyword evidence="2" id="KW-1185">Reference proteome</keyword>
<dbReference type="STRING" id="1835702.A0A1F5LPT7"/>
<evidence type="ECO:0000313" key="2">
    <source>
        <dbReference type="Proteomes" id="UP000177622"/>
    </source>
</evidence>
<dbReference type="GO" id="GO:0034551">
    <property type="term" value="P:mitochondrial respiratory chain complex III assembly"/>
    <property type="evidence" value="ECO:0007669"/>
    <property type="project" value="TreeGrafter"/>
</dbReference>
<dbReference type="AlphaFoldDB" id="A0A1F5LPT7"/>
<dbReference type="PANTHER" id="PTHR28250">
    <property type="entry name" value="CYTOCHROME B PRE-MRNA-PROCESSING PROTEIN 6"/>
    <property type="match status" value="1"/>
</dbReference>
<organism evidence="1 2">
    <name type="scientific">Penicillium arizonense</name>
    <dbReference type="NCBI Taxonomy" id="1835702"/>
    <lineage>
        <taxon>Eukaryota</taxon>
        <taxon>Fungi</taxon>
        <taxon>Dikarya</taxon>
        <taxon>Ascomycota</taxon>
        <taxon>Pezizomycotina</taxon>
        <taxon>Eurotiomycetes</taxon>
        <taxon>Eurotiomycetidae</taxon>
        <taxon>Eurotiales</taxon>
        <taxon>Aspergillaceae</taxon>
        <taxon>Penicillium</taxon>
    </lineage>
</organism>
<protein>
    <submittedName>
        <fullName evidence="1">Uncharacterized protein</fullName>
    </submittedName>
</protein>
<comment type="caution">
    <text evidence="1">The sequence shown here is derived from an EMBL/GenBank/DDBJ whole genome shotgun (WGS) entry which is preliminary data.</text>
</comment>
<evidence type="ECO:0000313" key="1">
    <source>
        <dbReference type="EMBL" id="OGE55233.1"/>
    </source>
</evidence>
<reference evidence="1 2" key="1">
    <citation type="journal article" date="2016" name="Sci. Rep.">
        <title>Penicillium arizonense, a new, genome sequenced fungal species, reveals a high chemical diversity in secreted metabolites.</title>
        <authorList>
            <person name="Grijseels S."/>
            <person name="Nielsen J.C."/>
            <person name="Randelovic M."/>
            <person name="Nielsen J."/>
            <person name="Nielsen K.F."/>
            <person name="Workman M."/>
            <person name="Frisvad J.C."/>
        </authorList>
    </citation>
    <scope>NUCLEOTIDE SEQUENCE [LARGE SCALE GENOMIC DNA]</scope>
    <source>
        <strain evidence="1 2">CBS 141311</strain>
    </source>
</reference>
<name>A0A1F5LPT7_PENAI</name>
<proteinExistence type="predicted"/>
<dbReference type="GO" id="GO:0061671">
    <property type="term" value="C:Cbp3p-Cbp6 complex"/>
    <property type="evidence" value="ECO:0007669"/>
    <property type="project" value="InterPro"/>
</dbReference>
<dbReference type="GO" id="GO:0043022">
    <property type="term" value="F:ribosome binding"/>
    <property type="evidence" value="ECO:0007669"/>
    <property type="project" value="InterPro"/>
</dbReference>
<dbReference type="GeneID" id="34574122"/>
<sequence>MSKPTLNPSSLQSRLTYLLKTWPTDAVRPSSVSVQSYIQSRLQPADKSTPAISESSANALTALLNDRFARVYPLSPKLRRPASNPDHYDNVVREFAEAPNRDWFGRLKKRLAGIIRLS</sequence>